<feature type="compositionally biased region" description="Basic and acidic residues" evidence="2">
    <location>
        <begin position="559"/>
        <end position="574"/>
    </location>
</feature>
<gene>
    <name evidence="3" type="ORF">J8273_7464</name>
</gene>
<sequence>MNQVEGLRQALDEADRRYKAMLVDKNGEIDIVVAERDAARAQLRTMMLAGHDSGSEPKERVRALRIQLTRAENDVDDLHVALEVAERRIKEANDQAAASMVELRQQREVEVAELNEVVVGLRADVSARQSRVCELEQQLLEESEASVKANAVHTQVEALLNVELETVTEEAGILRNRLAQVEKELEDEIDSNTISIENLRIRLGDAEGVLAIAKTALVEEKKRSGHLADRLADQPGEMAAIDAEIEELHAEVSEMHEQLTAARIEREVAESRLANVQGRTDEYKAEIARLTAVVTEQKLEAREQANRAAIAQEELRNELHEATETDAVLRTRLEQLTASASRDREHYQADLDRQAADLASTRDKLVKTEDALDQAHADIAAMNNELDVRTRAINDANSRSAGLERSVEDARRKLVEVEERYTHEAAESRRRISELKTALAEAEATASEPESDSDPTGLEVDRESVIEQLRLSLADAHESITRLRTEAESRVRLSADRERTLVTQLADERTRLAAETERHGSALEELRAQLRDANMRRATVEHEKTMLSTRVATLERSLADSRGVDRSQRPDVRQTHVSGTGVDDRLRIAQQEASRAAMQYETELTTLKPKLQRLELRVDQLRRECDRHKVQHKADRERMAEMERAYSTEASQLRAQCRAAEHHASRCQDETSVESERSRRRIAELEMRVKTTTTSFKSQLSRLRSPGYSPRRSMQ</sequence>
<organism evidence="3 4">
    <name type="scientific">Carpediemonas membranifera</name>
    <dbReference type="NCBI Taxonomy" id="201153"/>
    <lineage>
        <taxon>Eukaryota</taxon>
        <taxon>Metamonada</taxon>
        <taxon>Carpediemonas-like organisms</taxon>
        <taxon>Carpediemonas</taxon>
    </lineage>
</organism>
<name>A0A8J6ASG3_9EUKA</name>
<reference evidence="3" key="1">
    <citation type="submission" date="2021-05" db="EMBL/GenBank/DDBJ databases">
        <title>A free-living protist that lacks canonical eukaryotic 1 DNA replication and segregation systems.</title>
        <authorList>
            <person name="Salas-Leiva D.E."/>
            <person name="Tromer E.C."/>
            <person name="Curtis B.A."/>
            <person name="Jerlstrom-Hultqvist J."/>
            <person name="Kolisko M."/>
            <person name="Yi Z."/>
            <person name="Salas-Leiva J.S."/>
            <person name="Gallot-Lavallee L."/>
            <person name="Kops G.J.P.L."/>
            <person name="Archibald J.M."/>
            <person name="Simpson A.G.B."/>
            <person name="Roger A.J."/>
        </authorList>
    </citation>
    <scope>NUCLEOTIDE SEQUENCE</scope>
    <source>
        <strain evidence="3">BICM</strain>
    </source>
</reference>
<feature type="coiled-coil region" evidence="1">
    <location>
        <begin position="238"/>
        <end position="325"/>
    </location>
</feature>
<evidence type="ECO:0000256" key="2">
    <source>
        <dbReference type="SAM" id="MobiDB-lite"/>
    </source>
</evidence>
<proteinExistence type="predicted"/>
<keyword evidence="4" id="KW-1185">Reference proteome</keyword>
<dbReference type="EMBL" id="JAHDYR010000062">
    <property type="protein sequence ID" value="KAG9391190.1"/>
    <property type="molecule type" value="Genomic_DNA"/>
</dbReference>
<comment type="caution">
    <text evidence="3">The sequence shown here is derived from an EMBL/GenBank/DDBJ whole genome shotgun (WGS) entry which is preliminary data.</text>
</comment>
<feature type="coiled-coil region" evidence="1">
    <location>
        <begin position="164"/>
        <end position="202"/>
    </location>
</feature>
<feature type="compositionally biased region" description="Low complexity" evidence="2">
    <location>
        <begin position="438"/>
        <end position="448"/>
    </location>
</feature>
<evidence type="ECO:0000313" key="3">
    <source>
        <dbReference type="EMBL" id="KAG9391190.1"/>
    </source>
</evidence>
<feature type="region of interest" description="Disordered" evidence="2">
    <location>
        <begin position="690"/>
        <end position="715"/>
    </location>
</feature>
<dbReference type="Proteomes" id="UP000717585">
    <property type="component" value="Unassembled WGS sequence"/>
</dbReference>
<protein>
    <submittedName>
        <fullName evidence="3">Chromosome partition protein Smc</fullName>
    </submittedName>
</protein>
<feature type="region of interest" description="Disordered" evidence="2">
    <location>
        <begin position="438"/>
        <end position="458"/>
    </location>
</feature>
<feature type="coiled-coil region" evidence="1">
    <location>
        <begin position="61"/>
        <end position="102"/>
    </location>
</feature>
<feature type="coiled-coil region" evidence="1">
    <location>
        <begin position="604"/>
        <end position="638"/>
    </location>
</feature>
<evidence type="ECO:0000313" key="4">
    <source>
        <dbReference type="Proteomes" id="UP000717585"/>
    </source>
</evidence>
<accession>A0A8J6ASG3</accession>
<keyword evidence="1" id="KW-0175">Coiled coil</keyword>
<evidence type="ECO:0000256" key="1">
    <source>
        <dbReference type="SAM" id="Coils"/>
    </source>
</evidence>
<dbReference type="AlphaFoldDB" id="A0A8J6ASG3"/>
<feature type="region of interest" description="Disordered" evidence="2">
    <location>
        <begin position="559"/>
        <end position="579"/>
    </location>
</feature>
<feature type="compositionally biased region" description="Polar residues" evidence="2">
    <location>
        <begin position="690"/>
        <end position="702"/>
    </location>
</feature>